<reference evidence="1 2" key="1">
    <citation type="journal article" date="2015" name="Nature">
        <title>rRNA introns, odd ribosomes, and small enigmatic genomes across a large radiation of phyla.</title>
        <authorList>
            <person name="Brown C.T."/>
            <person name="Hug L.A."/>
            <person name="Thomas B.C."/>
            <person name="Sharon I."/>
            <person name="Castelle C.J."/>
            <person name="Singh A."/>
            <person name="Wilkins M.J."/>
            <person name="Williams K.H."/>
            <person name="Banfield J.F."/>
        </authorList>
    </citation>
    <scope>NUCLEOTIDE SEQUENCE [LARGE SCALE GENOMIC DNA]</scope>
</reference>
<evidence type="ECO:0000313" key="1">
    <source>
        <dbReference type="EMBL" id="KKW13053.1"/>
    </source>
</evidence>
<dbReference type="EMBL" id="LCQD01000005">
    <property type="protein sequence ID" value="KKW13053.1"/>
    <property type="molecule type" value="Genomic_DNA"/>
</dbReference>
<gene>
    <name evidence="1" type="ORF">UY48_C0005G0009</name>
</gene>
<name>A0A0G1W2V2_9BACT</name>
<evidence type="ECO:0000313" key="2">
    <source>
        <dbReference type="Proteomes" id="UP000034588"/>
    </source>
</evidence>
<dbReference type="AlphaFoldDB" id="A0A0G1W2V2"/>
<comment type="caution">
    <text evidence="1">The sequence shown here is derived from an EMBL/GenBank/DDBJ whole genome shotgun (WGS) entry which is preliminary data.</text>
</comment>
<dbReference type="Proteomes" id="UP000034588">
    <property type="component" value="Unassembled WGS sequence"/>
</dbReference>
<protein>
    <submittedName>
        <fullName evidence="1">Uncharacterized protein</fullName>
    </submittedName>
</protein>
<sequence length="106" mass="12344">MSQPILAIDGQFIVAEETSLTSRKRCNYFPNCHLILRVRSRWQLAHLESPSAYKSMHRVEFCGGLGGTPLEAYYTGRTINRTTDPDPWYTYEYYCRVFDSPRTLDL</sequence>
<accession>A0A0G1W2V2</accession>
<proteinExistence type="predicted"/>
<organism evidence="1 2">
    <name type="scientific">Candidatus Gottesmanbacteria bacterium GW2011_GWB1_49_7</name>
    <dbReference type="NCBI Taxonomy" id="1618448"/>
    <lineage>
        <taxon>Bacteria</taxon>
        <taxon>Candidatus Gottesmaniibacteriota</taxon>
    </lineage>
</organism>